<accession>A0A4U5NFW9</accession>
<name>A0A4U5NFW9_STECR</name>
<dbReference type="Proteomes" id="UP000298663">
    <property type="component" value="Unassembled WGS sequence"/>
</dbReference>
<feature type="compositionally biased region" description="Acidic residues" evidence="8">
    <location>
        <begin position="374"/>
        <end position="385"/>
    </location>
</feature>
<comment type="subcellular location">
    <subcellularLocation>
        <location evidence="1">Cell projection</location>
        <location evidence="1">Cilium</location>
    </subcellularLocation>
</comment>
<keyword evidence="5" id="KW-0969">Cilium</keyword>
<dbReference type="GO" id="GO:0030992">
    <property type="term" value="C:intraciliary transport particle B"/>
    <property type="evidence" value="ECO:0007669"/>
    <property type="project" value="TreeGrafter"/>
</dbReference>
<comment type="caution">
    <text evidence="9">The sequence shown here is derived from an EMBL/GenBank/DDBJ whole genome shotgun (WGS) entry which is preliminary data.</text>
</comment>
<feature type="region of interest" description="Disordered" evidence="8">
    <location>
        <begin position="325"/>
        <end position="358"/>
    </location>
</feature>
<gene>
    <name evidence="9" type="ORF">L596_015749</name>
</gene>
<sequence>MSYREIRNVTEMLRALAYPRQVSIENFRSPNFKLVAEILEWVAHRFDPTARLNFNLDSQGERVLFIKTVVLLLLQRARVTLNPRKLYQADGYAAQEIHVVLKILYEAMLERPSEENSSEWTVMKSKINAKRQEISRIRQLASEIPQTGAMLFDLLNKEVVAREKRVRALTNSLNLADVETNIRSLVSNASDSQKTVEDKLANINNDEQALDMKIDRRKREYEQLEKRLAKLQSFRPQYMDDYEKYEQRLKELYQLYVIKFRNLTFMEQLALEVERSEKEKTAELEQSMRQTVEKMRSEVAKAAPIESLQIEDINRNEMKRPAVFGNMTGAGLSDEDEDEEDEEEEELVDFNENLDLDDEFMTQRRASLQRTENVMEDGSDNDDDF</sequence>
<dbReference type="GO" id="GO:0005929">
    <property type="term" value="C:cilium"/>
    <property type="evidence" value="ECO:0007669"/>
    <property type="project" value="UniProtKB-SubCell"/>
</dbReference>
<dbReference type="PANTHER" id="PTHR21547">
    <property type="entry name" value="CLUSTERIN ASSOCIATED PROTEIN 1"/>
    <property type="match status" value="1"/>
</dbReference>
<evidence type="ECO:0000256" key="4">
    <source>
        <dbReference type="ARBA" id="ARBA00023054"/>
    </source>
</evidence>
<evidence type="ECO:0000256" key="7">
    <source>
        <dbReference type="SAM" id="Coils"/>
    </source>
</evidence>
<reference evidence="9 10" key="1">
    <citation type="journal article" date="2015" name="Genome Biol.">
        <title>Comparative genomics of Steinernema reveals deeply conserved gene regulatory networks.</title>
        <authorList>
            <person name="Dillman A.R."/>
            <person name="Macchietto M."/>
            <person name="Porter C.F."/>
            <person name="Rogers A."/>
            <person name="Williams B."/>
            <person name="Antoshechkin I."/>
            <person name="Lee M.M."/>
            <person name="Goodwin Z."/>
            <person name="Lu X."/>
            <person name="Lewis E.E."/>
            <person name="Goodrich-Blair H."/>
            <person name="Stock S.P."/>
            <person name="Adams B.J."/>
            <person name="Sternberg P.W."/>
            <person name="Mortazavi A."/>
        </authorList>
    </citation>
    <scope>NUCLEOTIDE SEQUENCE [LARGE SCALE GENOMIC DNA]</scope>
    <source>
        <strain evidence="9 10">ALL</strain>
    </source>
</reference>
<feature type="region of interest" description="Disordered" evidence="8">
    <location>
        <begin position="366"/>
        <end position="385"/>
    </location>
</feature>
<organism evidence="9 10">
    <name type="scientific">Steinernema carpocapsae</name>
    <name type="common">Entomopathogenic nematode</name>
    <dbReference type="NCBI Taxonomy" id="34508"/>
    <lineage>
        <taxon>Eukaryota</taxon>
        <taxon>Metazoa</taxon>
        <taxon>Ecdysozoa</taxon>
        <taxon>Nematoda</taxon>
        <taxon>Chromadorea</taxon>
        <taxon>Rhabditida</taxon>
        <taxon>Tylenchina</taxon>
        <taxon>Panagrolaimomorpha</taxon>
        <taxon>Strongyloidoidea</taxon>
        <taxon>Steinernematidae</taxon>
        <taxon>Steinernema</taxon>
    </lineage>
</organism>
<dbReference type="OrthoDB" id="438545at2759"/>
<keyword evidence="10" id="KW-1185">Reference proteome</keyword>
<keyword evidence="6" id="KW-0966">Cell projection</keyword>
<evidence type="ECO:0000256" key="1">
    <source>
        <dbReference type="ARBA" id="ARBA00004138"/>
    </source>
</evidence>
<feature type="compositionally biased region" description="Acidic residues" evidence="8">
    <location>
        <begin position="333"/>
        <end position="358"/>
    </location>
</feature>
<dbReference type="PANTHER" id="PTHR21547:SF0">
    <property type="entry name" value="CLUSTERIN-ASSOCIATED PROTEIN 1"/>
    <property type="match status" value="1"/>
</dbReference>
<dbReference type="GO" id="GO:0060271">
    <property type="term" value="P:cilium assembly"/>
    <property type="evidence" value="ECO:0007669"/>
    <property type="project" value="TreeGrafter"/>
</dbReference>
<reference evidence="9 10" key="2">
    <citation type="journal article" date="2019" name="G3 (Bethesda)">
        <title>Hybrid Assembly of the Genome of the Entomopathogenic Nematode Steinernema carpocapsae Identifies the X-Chromosome.</title>
        <authorList>
            <person name="Serra L."/>
            <person name="Macchietto M."/>
            <person name="Macias-Munoz A."/>
            <person name="McGill C.J."/>
            <person name="Rodriguez I.M."/>
            <person name="Rodriguez B."/>
            <person name="Murad R."/>
            <person name="Mortazavi A."/>
        </authorList>
    </citation>
    <scope>NUCLEOTIDE SEQUENCE [LARGE SCALE GENOMIC DNA]</scope>
    <source>
        <strain evidence="9 10">ALL</strain>
    </source>
</reference>
<evidence type="ECO:0000313" key="10">
    <source>
        <dbReference type="Proteomes" id="UP000298663"/>
    </source>
</evidence>
<protein>
    <recommendedName>
        <fullName evidence="11">Clusterin-associated protein 1</fullName>
    </recommendedName>
</protein>
<evidence type="ECO:0000256" key="5">
    <source>
        <dbReference type="ARBA" id="ARBA00023069"/>
    </source>
</evidence>
<dbReference type="STRING" id="34508.A0A4U5NFW9"/>
<comment type="similarity">
    <text evidence="2">Belongs to the CLUAP1 family.</text>
</comment>
<dbReference type="Pfam" id="PF10234">
    <property type="entry name" value="Cluap1"/>
    <property type="match status" value="1"/>
</dbReference>
<dbReference type="GO" id="GO:0005815">
    <property type="term" value="C:microtubule organizing center"/>
    <property type="evidence" value="ECO:0007669"/>
    <property type="project" value="TreeGrafter"/>
</dbReference>
<dbReference type="InterPro" id="IPR019366">
    <property type="entry name" value="Clusterin-associated_protein-1"/>
</dbReference>
<dbReference type="AlphaFoldDB" id="A0A4U5NFW9"/>
<dbReference type="EMBL" id="AZBU02000004">
    <property type="protein sequence ID" value="TKR81959.1"/>
    <property type="molecule type" value="Genomic_DNA"/>
</dbReference>
<keyword evidence="4 7" id="KW-0175">Coiled coil</keyword>
<keyword evidence="3" id="KW-0970">Cilium biogenesis/degradation</keyword>
<evidence type="ECO:0000256" key="3">
    <source>
        <dbReference type="ARBA" id="ARBA00022794"/>
    </source>
</evidence>
<evidence type="ECO:0008006" key="11">
    <source>
        <dbReference type="Google" id="ProtNLM"/>
    </source>
</evidence>
<evidence type="ECO:0000256" key="6">
    <source>
        <dbReference type="ARBA" id="ARBA00023273"/>
    </source>
</evidence>
<evidence type="ECO:0000313" key="9">
    <source>
        <dbReference type="EMBL" id="TKR81959.1"/>
    </source>
</evidence>
<evidence type="ECO:0000256" key="2">
    <source>
        <dbReference type="ARBA" id="ARBA00008340"/>
    </source>
</evidence>
<proteinExistence type="inferred from homology"/>
<evidence type="ECO:0000256" key="8">
    <source>
        <dbReference type="SAM" id="MobiDB-lite"/>
    </source>
</evidence>
<feature type="coiled-coil region" evidence="7">
    <location>
        <begin position="207"/>
        <end position="234"/>
    </location>
</feature>